<dbReference type="AlphaFoldDB" id="A0A420RV73"/>
<name>A0A420RV73_GIBIN</name>
<organism evidence="1 2">
    <name type="scientific">Gibberella intermedia</name>
    <name type="common">Bulb rot disease fungus</name>
    <name type="synonym">Fusarium proliferatum</name>
    <dbReference type="NCBI Taxonomy" id="948311"/>
    <lineage>
        <taxon>Eukaryota</taxon>
        <taxon>Fungi</taxon>
        <taxon>Dikarya</taxon>
        <taxon>Ascomycota</taxon>
        <taxon>Pezizomycotina</taxon>
        <taxon>Sordariomycetes</taxon>
        <taxon>Hypocreomycetidae</taxon>
        <taxon>Hypocreales</taxon>
        <taxon>Nectriaceae</taxon>
        <taxon>Fusarium</taxon>
        <taxon>Fusarium fujikuroi species complex</taxon>
    </lineage>
</organism>
<evidence type="ECO:0000313" key="1">
    <source>
        <dbReference type="EMBL" id="RKL20956.1"/>
    </source>
</evidence>
<dbReference type="Gene3D" id="1.10.3190.10">
    <property type="entry name" value="yfbu gene product, domain 2"/>
    <property type="match status" value="1"/>
</dbReference>
<reference evidence="1 2" key="1">
    <citation type="journal article" date="2018" name="Sci. Rep.">
        <title>Characterisation of pathogen-specific regions and novel effector candidates in Fusarium oxysporum f. sp. cepae.</title>
        <authorList>
            <person name="Armitage A.D."/>
            <person name="Taylor A."/>
            <person name="Sobczyk M.K."/>
            <person name="Baxter L."/>
            <person name="Greenfield B.P."/>
            <person name="Bates H.J."/>
            <person name="Wilson F."/>
            <person name="Jackson A.C."/>
            <person name="Ott S."/>
            <person name="Harrison R.J."/>
            <person name="Clarkson J.P."/>
        </authorList>
    </citation>
    <scope>NUCLEOTIDE SEQUENCE [LARGE SCALE GENOMIC DNA]</scope>
    <source>
        <strain evidence="1 2">Fp_A8</strain>
    </source>
</reference>
<protein>
    <submittedName>
        <fullName evidence="1">Uncharacterized protein</fullName>
    </submittedName>
</protein>
<comment type="caution">
    <text evidence="1">The sequence shown here is derived from an EMBL/GenBank/DDBJ whole genome shotgun (WGS) entry which is preliminary data.</text>
</comment>
<dbReference type="GO" id="GO:0006355">
    <property type="term" value="P:regulation of DNA-templated transcription"/>
    <property type="evidence" value="ECO:0007669"/>
    <property type="project" value="InterPro"/>
</dbReference>
<dbReference type="CDD" id="cd22231">
    <property type="entry name" value="RHH_NikR_HicB-like"/>
    <property type="match status" value="1"/>
</dbReference>
<proteinExistence type="predicted"/>
<evidence type="ECO:0000313" key="2">
    <source>
        <dbReference type="Proteomes" id="UP000283569"/>
    </source>
</evidence>
<dbReference type="SUPFAM" id="SSF116960">
    <property type="entry name" value="YfbU-like"/>
    <property type="match status" value="1"/>
</dbReference>
<dbReference type="EMBL" id="MRDB01000142">
    <property type="protein sequence ID" value="RKL20956.1"/>
    <property type="molecule type" value="Genomic_DNA"/>
</dbReference>
<accession>A0A420RV73</accession>
<gene>
    <name evidence="1" type="ORF">BFJ72_g14926</name>
</gene>
<sequence length="229" mass="26063">MVRTERLELRVDEDLLQRIDDWMEQTGRASSRSDALRQLVDIGLGTMTGRTVHLSAGDKLNFMLLRDIAKHLKVPTETDVDLMAEVIYGGHYWAPAWEMQGLFHNHADRPADVSLVVNVLDMWSFIEERVEKLEPSDLEKVKAANYGHVPEFAGFDGNNESELMNIAHFLVEKMNRFSRFKGRDFNSHSLSIARQRRMVAAFEPIRATLDLGRQLTASQIIAILEAGRA</sequence>
<dbReference type="InterPro" id="IPR013321">
    <property type="entry name" value="Arc_rbn_hlx_hlx"/>
</dbReference>
<dbReference type="Proteomes" id="UP000283569">
    <property type="component" value="Unassembled WGS sequence"/>
</dbReference>
<dbReference type="Gene3D" id="1.10.1220.10">
    <property type="entry name" value="Met repressor-like"/>
    <property type="match status" value="1"/>
</dbReference>
<dbReference type="InterPro" id="IPR023146">
    <property type="entry name" value="YfbU_alpha-helical_sf"/>
</dbReference>
<dbReference type="Pfam" id="PF03887">
    <property type="entry name" value="YfbU"/>
    <property type="match status" value="1"/>
</dbReference>
<dbReference type="InterPro" id="IPR005587">
    <property type="entry name" value="UPF0304_YfbU"/>
</dbReference>